<dbReference type="CDD" id="cd01908">
    <property type="entry name" value="YafJ"/>
    <property type="match status" value="1"/>
</dbReference>
<gene>
    <name evidence="2" type="primary">egtC</name>
    <name evidence="4" type="ORF">B0I31_109292</name>
</gene>
<name>A0A2P8I4X3_SACCR</name>
<reference evidence="4 5" key="1">
    <citation type="submission" date="2018-03" db="EMBL/GenBank/DDBJ databases">
        <title>Genomic Encyclopedia of Type Strains, Phase III (KMG-III): the genomes of soil and plant-associated and newly described type strains.</title>
        <authorList>
            <person name="Whitman W."/>
        </authorList>
    </citation>
    <scope>NUCLEOTIDE SEQUENCE [LARGE SCALE GENOMIC DNA]</scope>
    <source>
        <strain evidence="4 5">CGMCC 4.7097</strain>
    </source>
</reference>
<comment type="pathway">
    <text evidence="2">Amino-acid biosynthesis; ergothioneine biosynthesis.</text>
</comment>
<dbReference type="Pfam" id="PF13230">
    <property type="entry name" value="GATase_4"/>
    <property type="match status" value="1"/>
</dbReference>
<keyword evidence="4" id="KW-0808">Transferase</keyword>
<accession>A0A2P8I4X3</accession>
<sequence length="249" mass="25782">MCRHLGYLGPAVPVAALVHDAPHSLVRQSYSPRDMRGGGTVNVDGYGVGWYPAPGGPAVRYRRAGTIWSDENLLALSRVTVSGAVLAAVRSATVGMPVADTACAPFTDGQWLFSHNGRVADWPESVVDVAKTLPVASLLTLDAPTDAALLWALVRSRLAAGAAPGAALASVVSEVAAAAPGSRLNLLLTNGTVLAGTTWTHSLWVRSGDGAVALASEPLDDDPRWREVPDGHVVTADVSTVDVQPIGRG</sequence>
<dbReference type="InterPro" id="IPR052373">
    <property type="entry name" value="Gamma-glu_amide_hydrolase"/>
</dbReference>
<comment type="function">
    <text evidence="2">Catalyzes the hydrolysis of the gamma-glutamyl amide bond of hercynyl-gamma-L-glutamyl-L-cysteine sulfoxide to produce hercynylcysteine sulfoxide, a step in the biosynthesis pathway of ergothioneine.</text>
</comment>
<evidence type="ECO:0000313" key="5">
    <source>
        <dbReference type="Proteomes" id="UP000241118"/>
    </source>
</evidence>
<evidence type="ECO:0000259" key="3">
    <source>
        <dbReference type="PROSITE" id="PS51278"/>
    </source>
</evidence>
<dbReference type="Proteomes" id="UP000241118">
    <property type="component" value="Unassembled WGS sequence"/>
</dbReference>
<dbReference type="GO" id="GO:0016811">
    <property type="term" value="F:hydrolase activity, acting on carbon-nitrogen (but not peptide) bonds, in linear amides"/>
    <property type="evidence" value="ECO:0007669"/>
    <property type="project" value="UniProtKB-UniRule"/>
</dbReference>
<dbReference type="HAMAP" id="MF_02036">
    <property type="entry name" value="EgtC"/>
    <property type="match status" value="1"/>
</dbReference>
<evidence type="ECO:0000313" key="4">
    <source>
        <dbReference type="EMBL" id="PSL53502.1"/>
    </source>
</evidence>
<dbReference type="EMBL" id="PYAX01000009">
    <property type="protein sequence ID" value="PSL53502.1"/>
    <property type="molecule type" value="Genomic_DNA"/>
</dbReference>
<comment type="caution">
    <text evidence="4">The sequence shown here is derived from an EMBL/GenBank/DDBJ whole genome shotgun (WGS) entry which is preliminary data.</text>
</comment>
<comment type="catalytic activity">
    <reaction evidence="2">
        <text>gamma-L-glutamyl-hercynylcysteine S-oxide + H2O = S-(hercyn-2-yl)-L-cysteine S-oxide + L-glutamate</text>
        <dbReference type="Rhea" id="RHEA:42684"/>
        <dbReference type="ChEBI" id="CHEBI:15377"/>
        <dbReference type="ChEBI" id="CHEBI:29985"/>
        <dbReference type="ChEBI" id="CHEBI:82703"/>
        <dbReference type="ChEBI" id="CHEBI:82706"/>
        <dbReference type="EC" id="3.5.1.118"/>
    </reaction>
</comment>
<keyword evidence="1 2" id="KW-0315">Glutamine amidotransferase</keyword>
<evidence type="ECO:0000256" key="1">
    <source>
        <dbReference type="ARBA" id="ARBA00022962"/>
    </source>
</evidence>
<feature type="domain" description="Glutamine amidotransferase type-2" evidence="3">
    <location>
        <begin position="2"/>
        <end position="249"/>
    </location>
</feature>
<dbReference type="SUPFAM" id="SSF56235">
    <property type="entry name" value="N-terminal nucleophile aminohydrolases (Ntn hydrolases)"/>
    <property type="match status" value="1"/>
</dbReference>
<dbReference type="PROSITE" id="PS51278">
    <property type="entry name" value="GATASE_TYPE_2"/>
    <property type="match status" value="1"/>
</dbReference>
<dbReference type="InterPro" id="IPR029055">
    <property type="entry name" value="Ntn_hydrolases_N"/>
</dbReference>
<dbReference type="AlphaFoldDB" id="A0A2P8I4X3"/>
<dbReference type="GO" id="GO:0016740">
    <property type="term" value="F:transferase activity"/>
    <property type="evidence" value="ECO:0007669"/>
    <property type="project" value="UniProtKB-KW"/>
</dbReference>
<dbReference type="Gene3D" id="3.60.20.10">
    <property type="entry name" value="Glutamine Phosphoribosylpyrophosphate, subunit 1, domain 1"/>
    <property type="match status" value="1"/>
</dbReference>
<dbReference type="GO" id="GO:0052699">
    <property type="term" value="P:ergothioneine biosynthetic process"/>
    <property type="evidence" value="ECO:0007669"/>
    <property type="project" value="UniProtKB-UniRule"/>
</dbReference>
<organism evidence="4 5">
    <name type="scientific">Saccharothrix carnea</name>
    <dbReference type="NCBI Taxonomy" id="1280637"/>
    <lineage>
        <taxon>Bacteria</taxon>
        <taxon>Bacillati</taxon>
        <taxon>Actinomycetota</taxon>
        <taxon>Actinomycetes</taxon>
        <taxon>Pseudonocardiales</taxon>
        <taxon>Pseudonocardiaceae</taxon>
        <taxon>Saccharothrix</taxon>
    </lineage>
</organism>
<dbReference type="EC" id="3.5.1.118" evidence="2"/>
<dbReference type="OrthoDB" id="9804310at2"/>
<dbReference type="InterPro" id="IPR026869">
    <property type="entry name" value="EgtC-like"/>
</dbReference>
<protein>
    <recommendedName>
        <fullName evidence="2">Gamma-glutamyl-hercynylcysteine sulfoxide hydrolase</fullName>
        <ecNumber evidence="2">3.5.1.118</ecNumber>
    </recommendedName>
    <alternativeName>
        <fullName evidence="2">Gamma-glutamyl hercynylcysteine S-oxide hydrolase</fullName>
    </alternativeName>
</protein>
<keyword evidence="2" id="KW-0378">Hydrolase</keyword>
<proteinExistence type="inferred from homology"/>
<dbReference type="PANTHER" id="PTHR43187">
    <property type="entry name" value="GLUTAMINE AMIDOTRANSFERASE DUG3-RELATED"/>
    <property type="match status" value="1"/>
</dbReference>
<dbReference type="InterPro" id="IPR017808">
    <property type="entry name" value="EgtC"/>
</dbReference>
<evidence type="ECO:0000256" key="2">
    <source>
        <dbReference type="HAMAP-Rule" id="MF_02036"/>
    </source>
</evidence>
<keyword evidence="5" id="KW-1185">Reference proteome</keyword>
<dbReference type="RefSeq" id="WP_106618195.1">
    <property type="nucleotide sequence ID" value="NZ_PYAX01000009.1"/>
</dbReference>
<dbReference type="NCBIfam" id="TIGR03442">
    <property type="entry name" value="ergothioneine biosynthesis protein EgtC"/>
    <property type="match status" value="1"/>
</dbReference>
<dbReference type="InterPro" id="IPR017932">
    <property type="entry name" value="GATase_2_dom"/>
</dbReference>
<dbReference type="UniPathway" id="UPA01014"/>
<dbReference type="InterPro" id="IPR032889">
    <property type="entry name" value="EgtC_Actinobacteria"/>
</dbReference>
<dbReference type="PANTHER" id="PTHR43187:SF2">
    <property type="entry name" value="GAMMA-GLUTAMYL-HERCYNYLCYSTEINE SULFOXIDE HYDROLASE"/>
    <property type="match status" value="1"/>
</dbReference>